<dbReference type="Gene3D" id="3.40.50.11380">
    <property type="match status" value="1"/>
</dbReference>
<gene>
    <name evidence="10" type="ORF">NK718_05120</name>
</gene>
<dbReference type="EC" id="2.4.1.255" evidence="3"/>
<keyword evidence="6" id="KW-0677">Repeat</keyword>
<organism evidence="10 11">
    <name type="scientific">Alsobacter ponti</name>
    <dbReference type="NCBI Taxonomy" id="2962936"/>
    <lineage>
        <taxon>Bacteria</taxon>
        <taxon>Pseudomonadati</taxon>
        <taxon>Pseudomonadota</taxon>
        <taxon>Alphaproteobacteria</taxon>
        <taxon>Hyphomicrobiales</taxon>
        <taxon>Alsobacteraceae</taxon>
        <taxon>Alsobacter</taxon>
    </lineage>
</organism>
<comment type="caution">
    <text evidence="10">The sequence shown here is derived from an EMBL/GenBank/DDBJ whole genome shotgun (WGS) entry which is preliminary data.</text>
</comment>
<feature type="repeat" description="TPR" evidence="8">
    <location>
        <begin position="82"/>
        <end position="115"/>
    </location>
</feature>
<dbReference type="EMBL" id="JANCLU010000003">
    <property type="protein sequence ID" value="MCP8937888.1"/>
    <property type="molecule type" value="Genomic_DNA"/>
</dbReference>
<comment type="pathway">
    <text evidence="1">Protein modification; protein glycosylation.</text>
</comment>
<dbReference type="PANTHER" id="PTHR44835:SF1">
    <property type="entry name" value="PROTEIN O-GLCNAC TRANSFERASE"/>
    <property type="match status" value="1"/>
</dbReference>
<keyword evidence="11" id="KW-1185">Reference proteome</keyword>
<dbReference type="Proteomes" id="UP001205890">
    <property type="component" value="Unassembled WGS sequence"/>
</dbReference>
<feature type="domain" description="O-GlcNAc transferase C-terminal" evidence="9">
    <location>
        <begin position="367"/>
        <end position="560"/>
    </location>
</feature>
<sequence length="772" mass="86005">MDKTASSDIQTLLATAVEARKAGRLRDASDALAQALALHESTGEALPRSTAFDLGVLLHNQGRHDEALAHVSAALERRPKDFALVNLLGVTLKALGRFDEALEQFDLAAKLDPKSPSPWVNRGNVHLQRREGKPALEVFTRLARQDPRSAEYQRLLASAYRCLGELEKAQARLEASLKLDPKQVGTWREMAAVQDELGRNPDALATLERGIAALGARKDLVDAQIILLRRAGRRQDAIALLERLIKLNPGVAWLHVQMARSLAPVDRDRANTHFAEAMKLEPANTRTVTELAESLDRTRGPKEAENIAAAYDLARKRLGMGGNYLQDAKTLRGILIRNADYEASDSLGEFDALGTYWASAGEIAALHHMMGQVRTPQQRRSLVRHHRAWAERLEVLAAKTPVNRKPAPARRPKVRVGFMSSDLRDHPVAYFAVDLLTRYDKSRFEFYAYSWSTKPADAIQDRIAAGVDGFRHVPHIGDRDAAQLIADDQLDILFELGGSTDMNKLDVMAWKPAPRQASWLGYPHSAGLSTIDRILVDPFIKPGDPALLVEKPFLMPRTWVALDQPTFRPMPLVDPLTPEERNGFVTFGTMNNPYKMNAAVLETWVEVLRAVPNSKFLFVRPESAVSAFRDNLAKRFEAHGVSADRILHVGVRGAHMPHYNRMDISLDTFPQTGGTTTCETLWMGVPAITLVGEAFFERLSYSNLNNAGLPELCAFDRAGYVAKAVDLAGRTGWRGEFRRTVRERLRAHPIGNPTLFVRDFEATLLQWMDEQP</sequence>
<evidence type="ECO:0000256" key="5">
    <source>
        <dbReference type="ARBA" id="ARBA00022679"/>
    </source>
</evidence>
<dbReference type="PROSITE" id="PS50005">
    <property type="entry name" value="TPR"/>
    <property type="match status" value="4"/>
</dbReference>
<evidence type="ECO:0000313" key="10">
    <source>
        <dbReference type="EMBL" id="MCP8937888.1"/>
    </source>
</evidence>
<evidence type="ECO:0000256" key="7">
    <source>
        <dbReference type="ARBA" id="ARBA00022803"/>
    </source>
</evidence>
<feature type="repeat" description="TPR" evidence="8">
    <location>
        <begin position="116"/>
        <end position="149"/>
    </location>
</feature>
<dbReference type="SMART" id="SM00028">
    <property type="entry name" value="TPR"/>
    <property type="match status" value="6"/>
</dbReference>
<reference evidence="10 11" key="1">
    <citation type="submission" date="2022-07" db="EMBL/GenBank/DDBJ databases">
        <authorList>
            <person name="Li W.-J."/>
            <person name="Deng Q.-Q."/>
        </authorList>
    </citation>
    <scope>NUCLEOTIDE SEQUENCE [LARGE SCALE GENOMIC DNA]</scope>
    <source>
        <strain evidence="10 11">SYSU M60028</strain>
    </source>
</reference>
<proteinExistence type="inferred from homology"/>
<protein>
    <recommendedName>
        <fullName evidence="3">protein O-GlcNAc transferase</fullName>
        <ecNumber evidence="3">2.4.1.255</ecNumber>
    </recommendedName>
</protein>
<dbReference type="InterPro" id="IPR029489">
    <property type="entry name" value="OGT/SEC/SPY_C"/>
</dbReference>
<feature type="repeat" description="TPR" evidence="8">
    <location>
        <begin position="150"/>
        <end position="183"/>
    </location>
</feature>
<dbReference type="RefSeq" id="WP_254739287.1">
    <property type="nucleotide sequence ID" value="NZ_JANCLU010000003.1"/>
</dbReference>
<dbReference type="Pfam" id="PF13432">
    <property type="entry name" value="TPR_16"/>
    <property type="match status" value="2"/>
</dbReference>
<dbReference type="Gene3D" id="3.40.50.2000">
    <property type="entry name" value="Glycogen Phosphorylase B"/>
    <property type="match status" value="1"/>
</dbReference>
<evidence type="ECO:0000256" key="2">
    <source>
        <dbReference type="ARBA" id="ARBA00005386"/>
    </source>
</evidence>
<keyword evidence="7 8" id="KW-0802">TPR repeat</keyword>
<evidence type="ECO:0000256" key="6">
    <source>
        <dbReference type="ARBA" id="ARBA00022737"/>
    </source>
</evidence>
<evidence type="ECO:0000256" key="3">
    <source>
        <dbReference type="ARBA" id="ARBA00011970"/>
    </source>
</evidence>
<dbReference type="InterPro" id="IPR011990">
    <property type="entry name" value="TPR-like_helical_dom_sf"/>
</dbReference>
<evidence type="ECO:0000256" key="1">
    <source>
        <dbReference type="ARBA" id="ARBA00004922"/>
    </source>
</evidence>
<keyword evidence="4" id="KW-0328">Glycosyltransferase</keyword>
<dbReference type="SUPFAM" id="SSF48452">
    <property type="entry name" value="TPR-like"/>
    <property type="match status" value="1"/>
</dbReference>
<dbReference type="Pfam" id="PF13844">
    <property type="entry name" value="Glyco_transf_41"/>
    <property type="match status" value="2"/>
</dbReference>
<evidence type="ECO:0000259" key="9">
    <source>
        <dbReference type="Pfam" id="PF13844"/>
    </source>
</evidence>
<dbReference type="InterPro" id="IPR051939">
    <property type="entry name" value="Glycosyltr_41/O-GlcNAc_trsf"/>
</dbReference>
<name>A0ABT1L9Z6_9HYPH</name>
<dbReference type="InterPro" id="IPR019734">
    <property type="entry name" value="TPR_rpt"/>
</dbReference>
<feature type="repeat" description="TPR" evidence="8">
    <location>
        <begin position="48"/>
        <end position="81"/>
    </location>
</feature>
<evidence type="ECO:0000313" key="11">
    <source>
        <dbReference type="Proteomes" id="UP001205890"/>
    </source>
</evidence>
<evidence type="ECO:0000256" key="8">
    <source>
        <dbReference type="PROSITE-ProRule" id="PRU00339"/>
    </source>
</evidence>
<accession>A0ABT1L9Z6</accession>
<dbReference type="PANTHER" id="PTHR44835">
    <property type="entry name" value="UDP-N-ACETYLGLUCOSAMINE--PEPTIDE N-ACETYLGLUCOSAMINYLTRANSFERASE SPINDLY-RELATED"/>
    <property type="match status" value="1"/>
</dbReference>
<feature type="domain" description="O-GlcNAc transferase C-terminal" evidence="9">
    <location>
        <begin position="585"/>
        <end position="744"/>
    </location>
</feature>
<evidence type="ECO:0000256" key="4">
    <source>
        <dbReference type="ARBA" id="ARBA00022676"/>
    </source>
</evidence>
<keyword evidence="5" id="KW-0808">Transferase</keyword>
<dbReference type="Gene3D" id="1.25.40.10">
    <property type="entry name" value="Tetratricopeptide repeat domain"/>
    <property type="match status" value="2"/>
</dbReference>
<comment type="similarity">
    <text evidence="2">Belongs to the glycosyltransferase 41 family. O-GlcNAc transferase subfamily.</text>
</comment>